<evidence type="ECO:0000256" key="6">
    <source>
        <dbReference type="ARBA" id="ARBA00039097"/>
    </source>
</evidence>
<evidence type="ECO:0000259" key="10">
    <source>
        <dbReference type="Pfam" id="PF01814"/>
    </source>
</evidence>
<dbReference type="NCBIfam" id="TIGR01494">
    <property type="entry name" value="ATPase_P-type"/>
    <property type="match status" value="2"/>
</dbReference>
<feature type="transmembrane region" description="Helical" evidence="8">
    <location>
        <begin position="560"/>
        <end position="580"/>
    </location>
</feature>
<evidence type="ECO:0000256" key="4">
    <source>
        <dbReference type="ARBA" id="ARBA00022989"/>
    </source>
</evidence>
<feature type="transmembrane region" description="Helical" evidence="8">
    <location>
        <begin position="226"/>
        <end position="245"/>
    </location>
</feature>
<keyword evidence="8" id="KW-1003">Cell membrane</keyword>
<feature type="transmembrane region" description="Helical" evidence="8">
    <location>
        <begin position="30"/>
        <end position="49"/>
    </location>
</feature>
<organism evidence="11 12">
    <name type="scientific">Falsiroseomonas tokyonensis</name>
    <dbReference type="NCBI Taxonomy" id="430521"/>
    <lineage>
        <taxon>Bacteria</taxon>
        <taxon>Pseudomonadati</taxon>
        <taxon>Pseudomonadota</taxon>
        <taxon>Alphaproteobacteria</taxon>
        <taxon>Acetobacterales</taxon>
        <taxon>Roseomonadaceae</taxon>
        <taxon>Falsiroseomonas</taxon>
    </lineage>
</organism>
<feature type="transmembrane region" description="Helical" evidence="8">
    <location>
        <begin position="61"/>
        <end position="86"/>
    </location>
</feature>
<gene>
    <name evidence="11" type="ORF">ACFOD3_15525</name>
</gene>
<dbReference type="InterPro" id="IPR027256">
    <property type="entry name" value="P-typ_ATPase_IB"/>
</dbReference>
<dbReference type="InterPro" id="IPR001757">
    <property type="entry name" value="P_typ_ATPase"/>
</dbReference>
<dbReference type="PROSITE" id="PS00154">
    <property type="entry name" value="ATPASE_E1_E2"/>
    <property type="match status" value="1"/>
</dbReference>
<dbReference type="InterPro" id="IPR059000">
    <property type="entry name" value="ATPase_P-type_domA"/>
</dbReference>
<keyword evidence="4 8" id="KW-1133">Transmembrane helix</keyword>
<dbReference type="SFLD" id="SFLDF00027">
    <property type="entry name" value="p-type_atpase"/>
    <property type="match status" value="1"/>
</dbReference>
<evidence type="ECO:0000256" key="8">
    <source>
        <dbReference type="RuleBase" id="RU362081"/>
    </source>
</evidence>
<keyword evidence="5 8" id="KW-0472">Membrane</keyword>
<dbReference type="InterPro" id="IPR051014">
    <property type="entry name" value="Cation_Transport_ATPase_IB"/>
</dbReference>
<comment type="similarity">
    <text evidence="2 8">Belongs to the cation transport ATPase (P-type) (TC 3.A.3) family. Type IB subfamily.</text>
</comment>
<sequence length="749" mass="75755">MRRFLLLSWVAAGLAAGVVLHLAGWPLQAGWAFTAAALPVALHVGLGLLRALAGGRMGVDVVALAAILGALALGQAATAAVVALMVAGGEALEAWAEGRATAALTSLMARAPRLALRQTDAGLEEIPVADICPGDLLLVRPGATIPADGVLEEAGATLDDSALTGESLPVALVQGAALRSGAVNAGGAFRMRARREAAASTYAAILRLTAAAAEARAPLVRLADRWALGFTLATALVAGGAWAFSGDALRALAVLVVATPCPLILAAPVALMAGIGRAARRGIVVKGGGALERLARVQTVIFDKTGTLTPGRPRLVALDAEPALGRDGALRLGAALAQGSSHPVSTALVAAAAARGLALPVPDAVEEIAGGGLRGVVEEQALLLGAEGFLLAEGLEPRPGFGIAAQVAAAAGSVAWLALDGRVVAAFVMADALRQDAPRAIRRLRALGISRILLLSGDRAAAVAPVGRALRLDAVLAEQAPAAKLEAVRREAAAAPTAMVGDGVNDAPALAAADVGIAMGAAGTAAAAEAGDVVLLVDRVDRVAEAVAIARRSRAIALRAIWLGMGLSGVAMGFAAAGLLPPLAGALVQEGIDVAAILLALTALRPGRQDAAPEALSDAAGLAARQEEHAGLRDLADALGAAAAAPRLETLPALEARLRAEMLPHQRAEERSLYPEAARRLGGADPMAPLIRMHAELETLAERLGTLLRLAEDGTVTEAELRRTLFALEALLRMHLVVEEEMLANLDGA</sequence>
<dbReference type="InterPro" id="IPR044492">
    <property type="entry name" value="P_typ_ATPase_HD_dom"/>
</dbReference>
<comment type="caution">
    <text evidence="11">The sequence shown here is derived from an EMBL/GenBank/DDBJ whole genome shotgun (WGS) entry which is preliminary data.</text>
</comment>
<evidence type="ECO:0000313" key="12">
    <source>
        <dbReference type="Proteomes" id="UP001595420"/>
    </source>
</evidence>
<keyword evidence="8" id="KW-0479">Metal-binding</keyword>
<protein>
    <recommendedName>
        <fullName evidence="6">P-type Zn(2+) transporter</fullName>
        <ecNumber evidence="6">7.2.2.12</ecNumber>
    </recommendedName>
</protein>
<evidence type="ECO:0000256" key="3">
    <source>
        <dbReference type="ARBA" id="ARBA00022692"/>
    </source>
</evidence>
<dbReference type="InterPro" id="IPR012312">
    <property type="entry name" value="Hemerythrin-like"/>
</dbReference>
<dbReference type="InterPro" id="IPR018303">
    <property type="entry name" value="ATPase_P-typ_P_site"/>
</dbReference>
<feature type="domain" description="Hemerythrin-like" evidence="10">
    <location>
        <begin position="627"/>
        <end position="744"/>
    </location>
</feature>
<comment type="subcellular location">
    <subcellularLocation>
        <location evidence="8">Cell membrane</location>
    </subcellularLocation>
    <subcellularLocation>
        <location evidence="1">Membrane</location>
    </subcellularLocation>
</comment>
<evidence type="ECO:0000256" key="5">
    <source>
        <dbReference type="ARBA" id="ARBA00023136"/>
    </source>
</evidence>
<evidence type="ECO:0000313" key="11">
    <source>
        <dbReference type="EMBL" id="MFC3001316.1"/>
    </source>
</evidence>
<dbReference type="EMBL" id="JBHRSB010000004">
    <property type="protein sequence ID" value="MFC3001316.1"/>
    <property type="molecule type" value="Genomic_DNA"/>
</dbReference>
<evidence type="ECO:0000256" key="7">
    <source>
        <dbReference type="ARBA" id="ARBA00047308"/>
    </source>
</evidence>
<evidence type="ECO:0000256" key="1">
    <source>
        <dbReference type="ARBA" id="ARBA00004370"/>
    </source>
</evidence>
<dbReference type="PANTHER" id="PTHR48085:SF5">
    <property type="entry name" value="CADMIUM_ZINC-TRANSPORTING ATPASE HMA4-RELATED"/>
    <property type="match status" value="1"/>
</dbReference>
<dbReference type="NCBIfam" id="TIGR01525">
    <property type="entry name" value="ATPase-IB_hvy"/>
    <property type="match status" value="1"/>
</dbReference>
<evidence type="ECO:0000259" key="9">
    <source>
        <dbReference type="Pfam" id="PF00122"/>
    </source>
</evidence>
<keyword evidence="3 8" id="KW-0812">Transmembrane</keyword>
<dbReference type="Proteomes" id="UP001595420">
    <property type="component" value="Unassembled WGS sequence"/>
</dbReference>
<name>A0ABV7BUA4_9PROT</name>
<dbReference type="Pfam" id="PF00122">
    <property type="entry name" value="E1-E2_ATPase"/>
    <property type="match status" value="1"/>
</dbReference>
<feature type="transmembrane region" description="Helical" evidence="8">
    <location>
        <begin position="251"/>
        <end position="273"/>
    </location>
</feature>
<dbReference type="SFLD" id="SFLDG00002">
    <property type="entry name" value="C1.7:_P-type_atpase_like"/>
    <property type="match status" value="1"/>
</dbReference>
<keyword evidence="8" id="KW-0067">ATP-binding</keyword>
<dbReference type="Pfam" id="PF01814">
    <property type="entry name" value="Hemerythrin"/>
    <property type="match status" value="1"/>
</dbReference>
<dbReference type="EC" id="7.2.2.12" evidence="6"/>
<dbReference type="PANTHER" id="PTHR48085">
    <property type="entry name" value="CADMIUM/ZINC-TRANSPORTING ATPASE HMA2-RELATED"/>
    <property type="match status" value="1"/>
</dbReference>
<evidence type="ECO:0000256" key="2">
    <source>
        <dbReference type="ARBA" id="ARBA00006024"/>
    </source>
</evidence>
<dbReference type="Pfam" id="PF00702">
    <property type="entry name" value="Hydrolase"/>
    <property type="match status" value="1"/>
</dbReference>
<proteinExistence type="inferred from homology"/>
<reference evidence="12" key="1">
    <citation type="journal article" date="2019" name="Int. J. Syst. Evol. Microbiol.">
        <title>The Global Catalogue of Microorganisms (GCM) 10K type strain sequencing project: providing services to taxonomists for standard genome sequencing and annotation.</title>
        <authorList>
            <consortium name="The Broad Institute Genomics Platform"/>
            <consortium name="The Broad Institute Genome Sequencing Center for Infectious Disease"/>
            <person name="Wu L."/>
            <person name="Ma J."/>
        </authorList>
    </citation>
    <scope>NUCLEOTIDE SEQUENCE [LARGE SCALE GENOMIC DNA]</scope>
    <source>
        <strain evidence="12">CGMCC 1.16855</strain>
    </source>
</reference>
<feature type="domain" description="P-type ATPase A" evidence="9">
    <location>
        <begin position="112"/>
        <end position="209"/>
    </location>
</feature>
<dbReference type="SFLD" id="SFLDS00003">
    <property type="entry name" value="Haloacid_Dehalogenase"/>
    <property type="match status" value="1"/>
</dbReference>
<comment type="catalytic activity">
    <reaction evidence="7">
        <text>Zn(2+)(in) + ATP + H2O = Zn(2+)(out) + ADP + phosphate + H(+)</text>
        <dbReference type="Rhea" id="RHEA:20621"/>
        <dbReference type="ChEBI" id="CHEBI:15377"/>
        <dbReference type="ChEBI" id="CHEBI:15378"/>
        <dbReference type="ChEBI" id="CHEBI:29105"/>
        <dbReference type="ChEBI" id="CHEBI:30616"/>
        <dbReference type="ChEBI" id="CHEBI:43474"/>
        <dbReference type="ChEBI" id="CHEBI:456216"/>
        <dbReference type="EC" id="7.2.2.12"/>
    </reaction>
</comment>
<accession>A0ABV7BUA4</accession>
<keyword evidence="12" id="KW-1185">Reference proteome</keyword>
<keyword evidence="8" id="KW-0547">Nucleotide-binding</keyword>
<dbReference type="RefSeq" id="WP_216837386.1">
    <property type="nucleotide sequence ID" value="NZ_JAFNJS010000004.1"/>
</dbReference>